<organism evidence="1 2">
    <name type="scientific">Linum tenue</name>
    <dbReference type="NCBI Taxonomy" id="586396"/>
    <lineage>
        <taxon>Eukaryota</taxon>
        <taxon>Viridiplantae</taxon>
        <taxon>Streptophyta</taxon>
        <taxon>Embryophyta</taxon>
        <taxon>Tracheophyta</taxon>
        <taxon>Spermatophyta</taxon>
        <taxon>Magnoliopsida</taxon>
        <taxon>eudicotyledons</taxon>
        <taxon>Gunneridae</taxon>
        <taxon>Pentapetalae</taxon>
        <taxon>rosids</taxon>
        <taxon>fabids</taxon>
        <taxon>Malpighiales</taxon>
        <taxon>Linaceae</taxon>
        <taxon>Linum</taxon>
    </lineage>
</organism>
<gene>
    <name evidence="1" type="ORF">LITE_LOCUS38214</name>
</gene>
<evidence type="ECO:0000313" key="2">
    <source>
        <dbReference type="Proteomes" id="UP001154282"/>
    </source>
</evidence>
<sequence>MNFQTNLSSSAEKFIYIGETREIAEGNVGRSIRSGLELRVRLFRSDSILLLCSSSFLQAASSTFYSDEAERNAERASNEKQASVDGGGFRRKRQWIARRWRSARPAPGGRQGW</sequence>
<reference evidence="1" key="1">
    <citation type="submission" date="2022-08" db="EMBL/GenBank/DDBJ databases">
        <authorList>
            <person name="Gutierrez-Valencia J."/>
        </authorList>
    </citation>
    <scope>NUCLEOTIDE SEQUENCE</scope>
</reference>
<dbReference type="EMBL" id="CAMGYJ010000008">
    <property type="protein sequence ID" value="CAI0469571.1"/>
    <property type="molecule type" value="Genomic_DNA"/>
</dbReference>
<dbReference type="Proteomes" id="UP001154282">
    <property type="component" value="Unassembled WGS sequence"/>
</dbReference>
<name>A0AAV0PGZ1_9ROSI</name>
<comment type="caution">
    <text evidence="1">The sequence shown here is derived from an EMBL/GenBank/DDBJ whole genome shotgun (WGS) entry which is preliminary data.</text>
</comment>
<protein>
    <submittedName>
        <fullName evidence="1">Uncharacterized protein</fullName>
    </submittedName>
</protein>
<proteinExistence type="predicted"/>
<dbReference type="AlphaFoldDB" id="A0AAV0PGZ1"/>
<accession>A0AAV0PGZ1</accession>
<evidence type="ECO:0000313" key="1">
    <source>
        <dbReference type="EMBL" id="CAI0469571.1"/>
    </source>
</evidence>
<keyword evidence="2" id="KW-1185">Reference proteome</keyword>